<evidence type="ECO:0000313" key="1">
    <source>
        <dbReference type="EMBL" id="KAL0016083.1"/>
    </source>
</evidence>
<dbReference type="EMBL" id="JAZDWU010000001">
    <property type="protein sequence ID" value="KAL0016083.1"/>
    <property type="molecule type" value="Genomic_DNA"/>
</dbReference>
<organism evidence="1 2">
    <name type="scientific">Lithocarpus litseifolius</name>
    <dbReference type="NCBI Taxonomy" id="425828"/>
    <lineage>
        <taxon>Eukaryota</taxon>
        <taxon>Viridiplantae</taxon>
        <taxon>Streptophyta</taxon>
        <taxon>Embryophyta</taxon>
        <taxon>Tracheophyta</taxon>
        <taxon>Spermatophyta</taxon>
        <taxon>Magnoliopsida</taxon>
        <taxon>eudicotyledons</taxon>
        <taxon>Gunneridae</taxon>
        <taxon>Pentapetalae</taxon>
        <taxon>rosids</taxon>
        <taxon>fabids</taxon>
        <taxon>Fagales</taxon>
        <taxon>Fagaceae</taxon>
        <taxon>Lithocarpus</taxon>
    </lineage>
</organism>
<evidence type="ECO:0000313" key="2">
    <source>
        <dbReference type="Proteomes" id="UP001459277"/>
    </source>
</evidence>
<reference evidence="1 2" key="1">
    <citation type="submission" date="2024-01" db="EMBL/GenBank/DDBJ databases">
        <title>A telomere-to-telomere, gap-free genome of sweet tea (Lithocarpus litseifolius).</title>
        <authorList>
            <person name="Zhou J."/>
        </authorList>
    </citation>
    <scope>NUCLEOTIDE SEQUENCE [LARGE SCALE GENOMIC DNA]</scope>
    <source>
        <strain evidence="1">Zhou-2022a</strain>
        <tissue evidence="1">Leaf</tissue>
    </source>
</reference>
<sequence>MATLLPETSKIPQCCIILLVRSRRAIRTYLRELEEPHMKRKVLRLSQSLNTIKDVNAQLVTTTSRELVDDPLKLVEQLKQWWKIKGSYGDVGFKYT</sequence>
<keyword evidence="2" id="KW-1185">Reference proteome</keyword>
<comment type="caution">
    <text evidence="1">The sequence shown here is derived from an EMBL/GenBank/DDBJ whole genome shotgun (WGS) entry which is preliminary data.</text>
</comment>
<proteinExistence type="predicted"/>
<name>A0AAW2DZK5_9ROSI</name>
<protein>
    <submittedName>
        <fullName evidence="1">Uncharacterized protein</fullName>
    </submittedName>
</protein>
<gene>
    <name evidence="1" type="ORF">SO802_003152</name>
</gene>
<accession>A0AAW2DZK5</accession>
<dbReference type="Proteomes" id="UP001459277">
    <property type="component" value="Unassembled WGS sequence"/>
</dbReference>
<dbReference type="AlphaFoldDB" id="A0AAW2DZK5"/>